<evidence type="ECO:0000259" key="7">
    <source>
        <dbReference type="Pfam" id="PF20684"/>
    </source>
</evidence>
<dbReference type="Proteomes" id="UP001583177">
    <property type="component" value="Unassembled WGS sequence"/>
</dbReference>
<evidence type="ECO:0000256" key="3">
    <source>
        <dbReference type="ARBA" id="ARBA00022989"/>
    </source>
</evidence>
<gene>
    <name evidence="8" type="ORF">Daus18300_000371</name>
</gene>
<feature type="transmembrane region" description="Helical" evidence="6">
    <location>
        <begin position="128"/>
        <end position="151"/>
    </location>
</feature>
<comment type="caution">
    <text evidence="8">The sequence shown here is derived from an EMBL/GenBank/DDBJ whole genome shotgun (WGS) entry which is preliminary data.</text>
</comment>
<keyword evidence="9" id="KW-1185">Reference proteome</keyword>
<dbReference type="InterPro" id="IPR049326">
    <property type="entry name" value="Rhodopsin_dom_fungi"/>
</dbReference>
<feature type="domain" description="Rhodopsin" evidence="7">
    <location>
        <begin position="33"/>
        <end position="208"/>
    </location>
</feature>
<feature type="transmembrane region" description="Helical" evidence="6">
    <location>
        <begin position="49"/>
        <end position="69"/>
    </location>
</feature>
<feature type="transmembrane region" description="Helical" evidence="6">
    <location>
        <begin position="89"/>
        <end position="116"/>
    </location>
</feature>
<dbReference type="EMBL" id="JAWRVE010000002">
    <property type="protein sequence ID" value="KAL1883313.1"/>
    <property type="molecule type" value="Genomic_DNA"/>
</dbReference>
<evidence type="ECO:0000256" key="5">
    <source>
        <dbReference type="ARBA" id="ARBA00038359"/>
    </source>
</evidence>
<feature type="transmembrane region" description="Helical" evidence="6">
    <location>
        <begin position="177"/>
        <end position="199"/>
    </location>
</feature>
<evidence type="ECO:0000256" key="1">
    <source>
        <dbReference type="ARBA" id="ARBA00004141"/>
    </source>
</evidence>
<protein>
    <recommendedName>
        <fullName evidence="7">Rhodopsin domain-containing protein</fullName>
    </recommendedName>
</protein>
<keyword evidence="3 6" id="KW-1133">Transmembrane helix</keyword>
<dbReference type="Pfam" id="PF20684">
    <property type="entry name" value="Fung_rhodopsin"/>
    <property type="match status" value="1"/>
</dbReference>
<reference evidence="8 9" key="1">
    <citation type="journal article" date="2024" name="IMA Fungus">
        <title>IMA Genome - F19 : A genome assembly and annotation guide to empower mycologists, including annotated draft genome sequences of Ceratocystis pirilliformis, Diaporthe australafricana, Fusarium ophioides, Paecilomyces lecythidis, and Sporothrix stenoceras.</title>
        <authorList>
            <person name="Aylward J."/>
            <person name="Wilson A.M."/>
            <person name="Visagie C.M."/>
            <person name="Spraker J."/>
            <person name="Barnes I."/>
            <person name="Buitendag C."/>
            <person name="Ceriani C."/>
            <person name="Del Mar Angel L."/>
            <person name="du Plessis D."/>
            <person name="Fuchs T."/>
            <person name="Gasser K."/>
            <person name="Kramer D."/>
            <person name="Li W."/>
            <person name="Munsamy K."/>
            <person name="Piso A."/>
            <person name="Price J.L."/>
            <person name="Sonnekus B."/>
            <person name="Thomas C."/>
            <person name="van der Nest A."/>
            <person name="van Dijk A."/>
            <person name="van Heerden A."/>
            <person name="van Vuuren N."/>
            <person name="Yilmaz N."/>
            <person name="Duong T.A."/>
            <person name="van der Merwe N.A."/>
            <person name="Wingfield M.J."/>
            <person name="Wingfield B.D."/>
        </authorList>
    </citation>
    <scope>NUCLEOTIDE SEQUENCE [LARGE SCALE GENOMIC DNA]</scope>
    <source>
        <strain evidence="8 9">CMW 18300</strain>
    </source>
</reference>
<comment type="subcellular location">
    <subcellularLocation>
        <location evidence="1">Membrane</location>
        <topology evidence="1">Multi-pass membrane protein</topology>
    </subcellularLocation>
</comment>
<evidence type="ECO:0000313" key="8">
    <source>
        <dbReference type="EMBL" id="KAL1883313.1"/>
    </source>
</evidence>
<evidence type="ECO:0000256" key="4">
    <source>
        <dbReference type="ARBA" id="ARBA00023136"/>
    </source>
</evidence>
<proteinExistence type="inferred from homology"/>
<keyword evidence="4 6" id="KW-0472">Membrane</keyword>
<evidence type="ECO:0000313" key="9">
    <source>
        <dbReference type="Proteomes" id="UP001583177"/>
    </source>
</evidence>
<evidence type="ECO:0000256" key="2">
    <source>
        <dbReference type="ARBA" id="ARBA00022692"/>
    </source>
</evidence>
<comment type="similarity">
    <text evidence="5">Belongs to the SAT4 family.</text>
</comment>
<dbReference type="InterPro" id="IPR052337">
    <property type="entry name" value="SAT4-like"/>
</dbReference>
<evidence type="ECO:0000256" key="6">
    <source>
        <dbReference type="SAM" id="Phobius"/>
    </source>
</evidence>
<feature type="transmembrane region" description="Helical" evidence="6">
    <location>
        <begin position="15"/>
        <end position="37"/>
    </location>
</feature>
<accession>A0ABR3Y4T9</accession>
<sequence>MDARVNPNDPGRGPLIMSITWILTSSALLVVAARFYVRHKVARAFTIEDWLMFAAVILELAFQGCVTRASEAGLGKHDASLSYDEAVLLLKWTWISTTPAILVSVVARISIAVLLIRIFSRAKWLTIFLIYFTLLQSLAAVALIIIVWAQVSPVKGLWDVLLPARRWDAAIQQNMAYATQALFTFSDLTYVLFPILVIFRLQMPLRQQL</sequence>
<organism evidence="8 9">
    <name type="scientific">Diaporthe australafricana</name>
    <dbReference type="NCBI Taxonomy" id="127596"/>
    <lineage>
        <taxon>Eukaryota</taxon>
        <taxon>Fungi</taxon>
        <taxon>Dikarya</taxon>
        <taxon>Ascomycota</taxon>
        <taxon>Pezizomycotina</taxon>
        <taxon>Sordariomycetes</taxon>
        <taxon>Sordariomycetidae</taxon>
        <taxon>Diaporthales</taxon>
        <taxon>Diaporthaceae</taxon>
        <taxon>Diaporthe</taxon>
    </lineage>
</organism>
<keyword evidence="2 6" id="KW-0812">Transmembrane</keyword>
<dbReference type="PANTHER" id="PTHR33048">
    <property type="entry name" value="PTH11-LIKE INTEGRAL MEMBRANE PROTEIN (AFU_ORTHOLOGUE AFUA_5G11245)"/>
    <property type="match status" value="1"/>
</dbReference>
<name>A0ABR3Y4T9_9PEZI</name>
<dbReference type="PANTHER" id="PTHR33048:SF47">
    <property type="entry name" value="INTEGRAL MEMBRANE PROTEIN-RELATED"/>
    <property type="match status" value="1"/>
</dbReference>